<feature type="region of interest" description="Disordered" evidence="1">
    <location>
        <begin position="444"/>
        <end position="471"/>
    </location>
</feature>
<dbReference type="OrthoDB" id="43364at2759"/>
<evidence type="ECO:0000313" key="2">
    <source>
        <dbReference type="EMBL" id="GAX77004.1"/>
    </source>
</evidence>
<keyword evidence="3" id="KW-1185">Reference proteome</keyword>
<feature type="region of interest" description="Disordered" evidence="1">
    <location>
        <begin position="915"/>
        <end position="939"/>
    </location>
</feature>
<accession>A0A250X1N0</accession>
<dbReference type="Proteomes" id="UP000232323">
    <property type="component" value="Unassembled WGS sequence"/>
</dbReference>
<feature type="compositionally biased region" description="Polar residues" evidence="1">
    <location>
        <begin position="646"/>
        <end position="662"/>
    </location>
</feature>
<feature type="compositionally biased region" description="Basic and acidic residues" evidence="1">
    <location>
        <begin position="758"/>
        <end position="770"/>
    </location>
</feature>
<comment type="caution">
    <text evidence="2">The sequence shown here is derived from an EMBL/GenBank/DDBJ whole genome shotgun (WGS) entry which is preliminary data.</text>
</comment>
<dbReference type="STRING" id="1157962.A0A250X1N0"/>
<feature type="compositionally biased region" description="Polar residues" evidence="1">
    <location>
        <begin position="616"/>
        <end position="626"/>
    </location>
</feature>
<protein>
    <submittedName>
        <fullName evidence="2">Uncharacterized protein</fullName>
    </submittedName>
</protein>
<gene>
    <name evidence="2" type="ORF">CEUSTIGMA_g4451.t1</name>
</gene>
<feature type="region of interest" description="Disordered" evidence="1">
    <location>
        <begin position="758"/>
        <end position="785"/>
    </location>
</feature>
<dbReference type="AlphaFoldDB" id="A0A250X1N0"/>
<evidence type="ECO:0000256" key="1">
    <source>
        <dbReference type="SAM" id="MobiDB-lite"/>
    </source>
</evidence>
<reference evidence="2 3" key="1">
    <citation type="submission" date="2017-08" db="EMBL/GenBank/DDBJ databases">
        <title>Acidophilic green algal genome provides insights into adaptation to an acidic environment.</title>
        <authorList>
            <person name="Hirooka S."/>
            <person name="Hirose Y."/>
            <person name="Kanesaki Y."/>
            <person name="Higuchi S."/>
            <person name="Fujiwara T."/>
            <person name="Onuma R."/>
            <person name="Era A."/>
            <person name="Ohbayashi R."/>
            <person name="Uzuka A."/>
            <person name="Nozaki H."/>
            <person name="Yoshikawa H."/>
            <person name="Miyagishima S.Y."/>
        </authorList>
    </citation>
    <scope>NUCLEOTIDE SEQUENCE [LARGE SCALE GENOMIC DNA]</scope>
    <source>
        <strain evidence="2 3">NIES-2499</strain>
    </source>
</reference>
<name>A0A250X1N0_9CHLO</name>
<proteinExistence type="predicted"/>
<organism evidence="2 3">
    <name type="scientific">Chlamydomonas eustigma</name>
    <dbReference type="NCBI Taxonomy" id="1157962"/>
    <lineage>
        <taxon>Eukaryota</taxon>
        <taxon>Viridiplantae</taxon>
        <taxon>Chlorophyta</taxon>
        <taxon>core chlorophytes</taxon>
        <taxon>Chlorophyceae</taxon>
        <taxon>CS clade</taxon>
        <taxon>Chlamydomonadales</taxon>
        <taxon>Chlamydomonadaceae</taxon>
        <taxon>Chlamydomonas</taxon>
    </lineage>
</organism>
<feature type="region of interest" description="Disordered" evidence="1">
    <location>
        <begin position="487"/>
        <end position="513"/>
    </location>
</feature>
<dbReference type="EMBL" id="BEGY01000021">
    <property type="protein sequence ID" value="GAX77004.1"/>
    <property type="molecule type" value="Genomic_DNA"/>
</dbReference>
<evidence type="ECO:0000313" key="3">
    <source>
        <dbReference type="Proteomes" id="UP000232323"/>
    </source>
</evidence>
<feature type="region of interest" description="Disordered" evidence="1">
    <location>
        <begin position="604"/>
        <end position="686"/>
    </location>
</feature>
<sequence length="993" mass="105472">MFLHDSVKYPSAEYCHSSRIAYLVTARTSLRYYKRARNVRHSASAVDTSLSVHPSAANVIRYSLDTPSNKRNDVNAIQANRSDEPSSDLRDMCNLILRQLAEATSGQGFREVRVYIRSSSSMGSDTAKLVLISSLSPGPGASFETAVFSPAAVAGDDVVVLHMGEVRNNSLQANQSAALYGSQQTPTTTQLPEASALSLARKQYSMYPIPGTSAPPIPGTSAPEENERSLVRWNSSRGGSGALWPKEGLEMGAFSTRMWRERGDGLESSSVPEVLVLPNSGTMVVPLLEGTALVGLLVMDPSSGHGDNPESAPFITSKPQPLMLEESEAQACLFGSDDPSLSASCSRTTSPSLLRPLSVAVPMLSKACVMDIKRSLQSARLGTEAAEASRVLRDVRRGASVLSTMSAMLVPRLPEGAPERDLATGISLQGKRIQDLVRQLDTALSKQRADPSMILPTDTSSSSALQPVEASRQLQQAEPVLPSFPVTVSSGATTPPPITSGAPHPGSSSGYSAQLPSMQIPQKLLRSPSVTLQGGQQKQEVMIQPSSSKLLAAESSHFAAASEVQQSAPSSAGVVITAECSPSVAPLIVDQHEGGPVEYEMRLGSQEGSESVEMMCTSSPLSSGTRWQKPLRPQSQTRAPDPFIKSSDQSSGTQRESLSPTGRTRVASKDIAMPPSSGAPDKVRGVGSSTMHSTAFYTASASSCDVVEVLRGLLTAALKLAGLGGVHMIVQPPLSVEVMPPTVSASSQEAPLANFHHDSKNKSGHTEIRGSEAQMGGLRPRPTRPLRAEVPSMVLRRIMSYLVDIALQCTPQGGQLCVSAQLTEGSRPMEQGSISCTTLQVRSGTAEDDVRMPLMMSQDVVGPWIQLLIVHTGCLVMDRMHVASSDLPTARWKQQQQRNKVALSKRAHQQVLVHNHPATSSGPTRNQLPTPVAAADSSNRRPGLLSFGMAKELVLGAGGKVNVSNPVPMVNARSGQVDSATCIEIMLPAAYLE</sequence>
<feature type="compositionally biased region" description="Polar residues" evidence="1">
    <location>
        <begin position="917"/>
        <end position="929"/>
    </location>
</feature>